<feature type="region of interest" description="Disordered" evidence="1">
    <location>
        <begin position="460"/>
        <end position="479"/>
    </location>
</feature>
<dbReference type="EMBL" id="JAHMUF010000023">
    <property type="protein sequence ID" value="KAG7191763.1"/>
    <property type="molecule type" value="Genomic_DNA"/>
</dbReference>
<dbReference type="Proteomes" id="UP000790833">
    <property type="component" value="Unassembled WGS sequence"/>
</dbReference>
<dbReference type="GO" id="GO:0000147">
    <property type="term" value="P:actin cortical patch assembly"/>
    <property type="evidence" value="ECO:0007669"/>
    <property type="project" value="TreeGrafter"/>
</dbReference>
<feature type="domain" description="SPIN90/Ldb17 leucine-rich" evidence="2">
    <location>
        <begin position="258"/>
        <end position="401"/>
    </location>
</feature>
<gene>
    <name evidence="3" type="ORF">KQ657_002728</name>
</gene>
<evidence type="ECO:0000313" key="3">
    <source>
        <dbReference type="EMBL" id="KAG7191763.1"/>
    </source>
</evidence>
<evidence type="ECO:0000259" key="2">
    <source>
        <dbReference type="Pfam" id="PF09431"/>
    </source>
</evidence>
<name>A0A9P7V5J1_9ASCO</name>
<dbReference type="GO" id="GO:0006897">
    <property type="term" value="P:endocytosis"/>
    <property type="evidence" value="ECO:0007669"/>
    <property type="project" value="TreeGrafter"/>
</dbReference>
<comment type="caution">
    <text evidence="3">The sequence shown here is derived from an EMBL/GenBank/DDBJ whole genome shotgun (WGS) entry which is preliminary data.</text>
</comment>
<feature type="region of interest" description="Disordered" evidence="1">
    <location>
        <begin position="536"/>
        <end position="589"/>
    </location>
</feature>
<dbReference type="InterPro" id="IPR030125">
    <property type="entry name" value="SPIN90/Ldb17"/>
</dbReference>
<dbReference type="GO" id="GO:0030479">
    <property type="term" value="C:actin cortical patch"/>
    <property type="evidence" value="ECO:0007669"/>
    <property type="project" value="TreeGrafter"/>
</dbReference>
<dbReference type="Pfam" id="PF09431">
    <property type="entry name" value="SPIN90_LRD"/>
    <property type="match status" value="1"/>
</dbReference>
<keyword evidence="4" id="KW-1185">Reference proteome</keyword>
<dbReference type="GO" id="GO:0051666">
    <property type="term" value="P:actin cortical patch localization"/>
    <property type="evidence" value="ECO:0007669"/>
    <property type="project" value="TreeGrafter"/>
</dbReference>
<dbReference type="AlphaFoldDB" id="A0A9P7V5J1"/>
<organism evidence="3 4">
    <name type="scientific">Scheffersomyces spartinae</name>
    <dbReference type="NCBI Taxonomy" id="45513"/>
    <lineage>
        <taxon>Eukaryota</taxon>
        <taxon>Fungi</taxon>
        <taxon>Dikarya</taxon>
        <taxon>Ascomycota</taxon>
        <taxon>Saccharomycotina</taxon>
        <taxon>Pichiomycetes</taxon>
        <taxon>Debaryomycetaceae</taxon>
        <taxon>Scheffersomyces</taxon>
    </lineage>
</organism>
<dbReference type="GeneID" id="66116102"/>
<dbReference type="PANTHER" id="PTHR13357:SF1">
    <property type="entry name" value="NCK-INTERACTING PROTEIN WITH SH3 DOMAIN"/>
    <property type="match status" value="1"/>
</dbReference>
<evidence type="ECO:0000313" key="4">
    <source>
        <dbReference type="Proteomes" id="UP000790833"/>
    </source>
</evidence>
<protein>
    <recommendedName>
        <fullName evidence="2">SPIN90/Ldb17 leucine-rich domain-containing protein</fullName>
    </recommendedName>
</protein>
<dbReference type="RefSeq" id="XP_043047315.1">
    <property type="nucleotide sequence ID" value="XM_043193478.1"/>
</dbReference>
<sequence>MYAAAMAEAPPVLFPVVPLTKREIDEHTAVLLVNSDTEACNENLSLYLKVIVDNFYNVDNNKDKNFLLILKYALRLLNLNMFMKNFRFGVAKLLGMLGTFSDMTLLYIHNQIEPDEKFLRESAAYKEFVLIALLLIVRLKGGTATEQKHSANNNECLSMLEQIDVFTILRELDFIAIISKFISVHIVAWERLDSPYILLKFASDLVFEYLYVTELLSDTEFVSLVTSSRLVQSLTENLLSARNLDAYEIDYFEDELKLIAYEEFKLLLLINEQFLMKSYTLGTQVENAVYNGLMKNTKHNNTGFLNLLVYHLNRENSEIIKILILKFLYLMFTDPECCKLFYLNDLKILVDVFLRECNDVDYTGSGNLGNRQLIISYLKVMYPLLKNSQLGDKGEGYKKEQVIETLGNFITNSSRTETDNREETLSLLAAKCMKIPWLRKAKPTASSAAFYTHSSAESSASSLSSVPRGPEHSLIHRSSVRAANKNDYYKQTRIHNMEVEVTNDIQKVTLSNNNDNTKDQTPPCIQQNILELPTEYLENNPPPQVPSRNHHSGGNGTSMSVESLLTRKAKAKKAPPPPPPPRRRRFCKE</sequence>
<dbReference type="GO" id="GO:0071933">
    <property type="term" value="F:Arp2/3 complex binding"/>
    <property type="evidence" value="ECO:0007669"/>
    <property type="project" value="TreeGrafter"/>
</dbReference>
<reference evidence="3" key="1">
    <citation type="submission" date="2021-03" db="EMBL/GenBank/DDBJ databases">
        <authorList>
            <person name="Palmer J.M."/>
        </authorList>
    </citation>
    <scope>NUCLEOTIDE SEQUENCE</scope>
    <source>
        <strain evidence="3">ARV_011</strain>
    </source>
</reference>
<dbReference type="InterPro" id="IPR018556">
    <property type="entry name" value="SPIN90/Ldb17_LRD"/>
</dbReference>
<dbReference type="PANTHER" id="PTHR13357">
    <property type="entry name" value="SH3 ADAPTER PROTEIN SPIN90 NCK INTERACTING PROTEIN WITH SH3 DOMAIN"/>
    <property type="match status" value="1"/>
</dbReference>
<dbReference type="OrthoDB" id="445362at2759"/>
<proteinExistence type="predicted"/>
<accession>A0A9P7V5J1</accession>
<evidence type="ECO:0000256" key="1">
    <source>
        <dbReference type="SAM" id="MobiDB-lite"/>
    </source>
</evidence>